<keyword evidence="4" id="KW-0804">Transcription</keyword>
<proteinExistence type="inferred from homology"/>
<sequence>MKPSLAELQTFVSIVRTGSFRAASVELEVSPPAVSLSLKQLEDRLGLKLINRSTRSMSLTEAGARLYEDLSPALSNIDHAVNNLAELRDRPAGTLRIAASRLAARLYMASLVHGFVRRYPEMKVELWADDNLTDLSEDNFDAGVRLGAIVDDRMVAIPVGPKARFVVVATPAYWHDHPVPSHPRDLLAHECVEFRFPTSRRPYQWMFRRGDEDISIEVNGSTIVNDMEVAAELVRNGLGVGYLLYDQVAEEIESGRLVMALESWLPPRAGHYLYYPSNRLVSRGFQAFKDFVREAAVE</sequence>
<dbReference type="InterPro" id="IPR036390">
    <property type="entry name" value="WH_DNA-bd_sf"/>
</dbReference>
<dbReference type="AlphaFoldDB" id="Q11D52"/>
<evidence type="ECO:0000256" key="3">
    <source>
        <dbReference type="ARBA" id="ARBA00023125"/>
    </source>
</evidence>
<dbReference type="HOGENOM" id="CLU_039613_16_1_5"/>
<dbReference type="PROSITE" id="PS50931">
    <property type="entry name" value="HTH_LYSR"/>
    <property type="match status" value="1"/>
</dbReference>
<evidence type="ECO:0000256" key="1">
    <source>
        <dbReference type="ARBA" id="ARBA00009437"/>
    </source>
</evidence>
<evidence type="ECO:0000256" key="2">
    <source>
        <dbReference type="ARBA" id="ARBA00023015"/>
    </source>
</evidence>
<dbReference type="InterPro" id="IPR005119">
    <property type="entry name" value="LysR_subst-bd"/>
</dbReference>
<dbReference type="GO" id="GO:0006351">
    <property type="term" value="P:DNA-templated transcription"/>
    <property type="evidence" value="ECO:0007669"/>
    <property type="project" value="TreeGrafter"/>
</dbReference>
<gene>
    <name evidence="6" type="ordered locus">Meso_3302</name>
</gene>
<dbReference type="KEGG" id="mes:Meso_3302"/>
<dbReference type="InterPro" id="IPR000847">
    <property type="entry name" value="LysR_HTH_N"/>
</dbReference>
<dbReference type="Pfam" id="PF00126">
    <property type="entry name" value="HTH_1"/>
    <property type="match status" value="1"/>
</dbReference>
<reference evidence="6" key="1">
    <citation type="submission" date="2006-06" db="EMBL/GenBank/DDBJ databases">
        <title>Complete sequence of chromosome of Chelativorans sp. BNC1.</title>
        <authorList>
            <consortium name="US DOE Joint Genome Institute"/>
            <person name="Copeland A."/>
            <person name="Lucas S."/>
            <person name="Lapidus A."/>
            <person name="Barry K."/>
            <person name="Detter J.C."/>
            <person name="Glavina del Rio T."/>
            <person name="Hammon N."/>
            <person name="Israni S."/>
            <person name="Dalin E."/>
            <person name="Tice H."/>
            <person name="Pitluck S."/>
            <person name="Chertkov O."/>
            <person name="Brettin T."/>
            <person name="Bruce D."/>
            <person name="Han C."/>
            <person name="Tapia R."/>
            <person name="Gilna P."/>
            <person name="Schmutz J."/>
            <person name="Larimer F."/>
            <person name="Land M."/>
            <person name="Hauser L."/>
            <person name="Kyrpides N."/>
            <person name="Mikhailova N."/>
            <person name="Richardson P."/>
        </authorList>
    </citation>
    <scope>NUCLEOTIDE SEQUENCE</scope>
    <source>
        <strain evidence="6">BNC1</strain>
    </source>
</reference>
<dbReference type="Gene3D" id="1.10.10.10">
    <property type="entry name" value="Winged helix-like DNA-binding domain superfamily/Winged helix DNA-binding domain"/>
    <property type="match status" value="1"/>
</dbReference>
<protein>
    <submittedName>
        <fullName evidence="6">Transcriptional regulator, LysR family</fullName>
    </submittedName>
</protein>
<evidence type="ECO:0000313" key="6">
    <source>
        <dbReference type="EMBL" id="ABG64673.1"/>
    </source>
</evidence>
<dbReference type="eggNOG" id="COG0583">
    <property type="taxonomic scope" value="Bacteria"/>
</dbReference>
<dbReference type="PANTHER" id="PTHR30537:SF1">
    <property type="entry name" value="HTH-TYPE TRANSCRIPTIONAL REGULATOR PGRR"/>
    <property type="match status" value="1"/>
</dbReference>
<dbReference type="InterPro" id="IPR036388">
    <property type="entry name" value="WH-like_DNA-bd_sf"/>
</dbReference>
<dbReference type="GO" id="GO:0003700">
    <property type="term" value="F:DNA-binding transcription factor activity"/>
    <property type="evidence" value="ECO:0007669"/>
    <property type="project" value="InterPro"/>
</dbReference>
<comment type="similarity">
    <text evidence="1">Belongs to the LysR transcriptional regulatory family.</text>
</comment>
<feature type="domain" description="HTH lysR-type" evidence="5">
    <location>
        <begin position="3"/>
        <end position="60"/>
    </location>
</feature>
<keyword evidence="2" id="KW-0805">Transcription regulation</keyword>
<dbReference type="SUPFAM" id="SSF46785">
    <property type="entry name" value="Winged helix' DNA-binding domain"/>
    <property type="match status" value="1"/>
</dbReference>
<name>Q11D52_CHESB</name>
<dbReference type="OrthoDB" id="7506954at2"/>
<accession>Q11D52</accession>
<evidence type="ECO:0000256" key="4">
    <source>
        <dbReference type="ARBA" id="ARBA00023163"/>
    </source>
</evidence>
<dbReference type="SUPFAM" id="SSF53850">
    <property type="entry name" value="Periplasmic binding protein-like II"/>
    <property type="match status" value="1"/>
</dbReference>
<dbReference type="Pfam" id="PF03466">
    <property type="entry name" value="LysR_substrate"/>
    <property type="match status" value="1"/>
</dbReference>
<dbReference type="EMBL" id="CP000390">
    <property type="protein sequence ID" value="ABG64673.1"/>
    <property type="molecule type" value="Genomic_DNA"/>
</dbReference>
<dbReference type="CDD" id="cd08474">
    <property type="entry name" value="PBP2_CrgA_like_5"/>
    <property type="match status" value="1"/>
</dbReference>
<dbReference type="Gene3D" id="3.40.190.290">
    <property type="match status" value="1"/>
</dbReference>
<dbReference type="PANTHER" id="PTHR30537">
    <property type="entry name" value="HTH-TYPE TRANSCRIPTIONAL REGULATOR"/>
    <property type="match status" value="1"/>
</dbReference>
<dbReference type="STRING" id="266779.Meso_3302"/>
<organism evidence="6">
    <name type="scientific">Chelativorans sp. (strain BNC1)</name>
    <dbReference type="NCBI Taxonomy" id="266779"/>
    <lineage>
        <taxon>Bacteria</taxon>
        <taxon>Pseudomonadati</taxon>
        <taxon>Pseudomonadota</taxon>
        <taxon>Alphaproteobacteria</taxon>
        <taxon>Hyphomicrobiales</taxon>
        <taxon>Phyllobacteriaceae</taxon>
        <taxon>Chelativorans</taxon>
    </lineage>
</organism>
<dbReference type="FunFam" id="1.10.10.10:FF:000001">
    <property type="entry name" value="LysR family transcriptional regulator"/>
    <property type="match status" value="1"/>
</dbReference>
<evidence type="ECO:0000259" key="5">
    <source>
        <dbReference type="PROSITE" id="PS50931"/>
    </source>
</evidence>
<keyword evidence="3" id="KW-0238">DNA-binding</keyword>
<dbReference type="InterPro" id="IPR058163">
    <property type="entry name" value="LysR-type_TF_proteobact-type"/>
</dbReference>
<dbReference type="GO" id="GO:0043565">
    <property type="term" value="F:sequence-specific DNA binding"/>
    <property type="evidence" value="ECO:0007669"/>
    <property type="project" value="TreeGrafter"/>
</dbReference>